<organism evidence="8 9">
    <name type="scientific">Candidatus Woesebacteria bacterium RIFCSPHIGHO2_01_FULL_44_21</name>
    <dbReference type="NCBI Taxonomy" id="1802503"/>
    <lineage>
        <taxon>Bacteria</taxon>
        <taxon>Candidatus Woeseibacteriota</taxon>
    </lineage>
</organism>
<evidence type="ECO:0000313" key="9">
    <source>
        <dbReference type="Proteomes" id="UP000178870"/>
    </source>
</evidence>
<dbReference type="InterPro" id="IPR011701">
    <property type="entry name" value="MFS"/>
</dbReference>
<dbReference type="AlphaFoldDB" id="A0A1F7Z383"/>
<evidence type="ECO:0000256" key="2">
    <source>
        <dbReference type="ARBA" id="ARBA00022448"/>
    </source>
</evidence>
<dbReference type="Proteomes" id="UP000178870">
    <property type="component" value="Unassembled WGS sequence"/>
</dbReference>
<keyword evidence="2" id="KW-0813">Transport</keyword>
<dbReference type="GO" id="GO:0005886">
    <property type="term" value="C:plasma membrane"/>
    <property type="evidence" value="ECO:0007669"/>
    <property type="project" value="UniProtKB-SubCell"/>
</dbReference>
<dbReference type="EMBL" id="MGGP01000005">
    <property type="protein sequence ID" value="OGM33225.1"/>
    <property type="molecule type" value="Genomic_DNA"/>
</dbReference>
<dbReference type="CDD" id="cd06173">
    <property type="entry name" value="MFS_MefA_like"/>
    <property type="match status" value="1"/>
</dbReference>
<evidence type="ECO:0000313" key="8">
    <source>
        <dbReference type="EMBL" id="OGM33225.1"/>
    </source>
</evidence>
<keyword evidence="5 7" id="KW-1133">Transmembrane helix</keyword>
<sequence length="406" mass="44318">MKEIVTLLGNRKFTHLWVSQIISQVVVNTLSFLMLIYLFEKTGSTIATSLVWLAYALPAIIFGPIASVTADLVDKRRALVVTLLLQAVIISVYSLLYSRFIYLAYGIVFIYSLANQFYIPAEAASIPILVKKKILPFANSLFFVTVQLSLAFGFLLAGISYEYLGLRSSLVLSSLLLLVAVSSVSLLPKLPPLEHIPRDFAGGIVKFFQELLEGYQFIKDTRRVFLPFFILIGLQVALSVVLVTIPALAENIVRVRPSLAGITIVFPGAVGALIATMVVSKAISHGFPRRRVIEISLFSLSLVLVLLGVVAPILPFWLGRTLSVVCFFIAGASYVGSLIPTLTHLQLATPKDKLGRVFGSIWFITTAATVLPVIFSATITEVFGVALTMTMLGVVGLIAFFVSRKL</sequence>
<feature type="transmembrane region" description="Helical" evidence="7">
    <location>
        <begin position="21"/>
        <end position="39"/>
    </location>
</feature>
<evidence type="ECO:0000256" key="3">
    <source>
        <dbReference type="ARBA" id="ARBA00022475"/>
    </source>
</evidence>
<evidence type="ECO:0000256" key="1">
    <source>
        <dbReference type="ARBA" id="ARBA00004651"/>
    </source>
</evidence>
<comment type="subcellular location">
    <subcellularLocation>
        <location evidence="1">Cell membrane</location>
        <topology evidence="1">Multi-pass membrane protein</topology>
    </subcellularLocation>
</comment>
<dbReference type="InterPro" id="IPR036259">
    <property type="entry name" value="MFS_trans_sf"/>
</dbReference>
<keyword evidence="4 7" id="KW-0812">Transmembrane</keyword>
<feature type="transmembrane region" description="Helical" evidence="7">
    <location>
        <begin position="292"/>
        <end position="316"/>
    </location>
</feature>
<dbReference type="Gene3D" id="1.20.1250.20">
    <property type="entry name" value="MFS general substrate transporter like domains"/>
    <property type="match status" value="1"/>
</dbReference>
<dbReference type="PANTHER" id="PTHR43266:SF2">
    <property type="entry name" value="MAJOR FACILITATOR SUPERFAMILY (MFS) PROFILE DOMAIN-CONTAINING PROTEIN"/>
    <property type="match status" value="1"/>
</dbReference>
<evidence type="ECO:0000256" key="4">
    <source>
        <dbReference type="ARBA" id="ARBA00022692"/>
    </source>
</evidence>
<feature type="transmembrane region" description="Helical" evidence="7">
    <location>
        <begin position="141"/>
        <end position="164"/>
    </location>
</feature>
<proteinExistence type="predicted"/>
<feature type="transmembrane region" description="Helical" evidence="7">
    <location>
        <begin position="259"/>
        <end position="280"/>
    </location>
</feature>
<evidence type="ECO:0000256" key="6">
    <source>
        <dbReference type="ARBA" id="ARBA00023136"/>
    </source>
</evidence>
<feature type="transmembrane region" description="Helical" evidence="7">
    <location>
        <begin position="224"/>
        <end position="247"/>
    </location>
</feature>
<evidence type="ECO:0008006" key="10">
    <source>
        <dbReference type="Google" id="ProtNLM"/>
    </source>
</evidence>
<evidence type="ECO:0000256" key="7">
    <source>
        <dbReference type="SAM" id="Phobius"/>
    </source>
</evidence>
<feature type="transmembrane region" description="Helical" evidence="7">
    <location>
        <begin position="357"/>
        <end position="377"/>
    </location>
</feature>
<dbReference type="GO" id="GO:0022857">
    <property type="term" value="F:transmembrane transporter activity"/>
    <property type="evidence" value="ECO:0007669"/>
    <property type="project" value="InterPro"/>
</dbReference>
<evidence type="ECO:0000256" key="5">
    <source>
        <dbReference type="ARBA" id="ARBA00022989"/>
    </source>
</evidence>
<reference evidence="8 9" key="1">
    <citation type="journal article" date="2016" name="Nat. Commun.">
        <title>Thousands of microbial genomes shed light on interconnected biogeochemical processes in an aquifer system.</title>
        <authorList>
            <person name="Anantharaman K."/>
            <person name="Brown C.T."/>
            <person name="Hug L.A."/>
            <person name="Sharon I."/>
            <person name="Castelle C.J."/>
            <person name="Probst A.J."/>
            <person name="Thomas B.C."/>
            <person name="Singh A."/>
            <person name="Wilkins M.J."/>
            <person name="Karaoz U."/>
            <person name="Brodie E.L."/>
            <person name="Williams K.H."/>
            <person name="Hubbard S.S."/>
            <person name="Banfield J.F."/>
        </authorList>
    </citation>
    <scope>NUCLEOTIDE SEQUENCE [LARGE SCALE GENOMIC DNA]</scope>
</reference>
<keyword evidence="6 7" id="KW-0472">Membrane</keyword>
<accession>A0A1F7Z383</accession>
<feature type="transmembrane region" description="Helical" evidence="7">
    <location>
        <begin position="383"/>
        <end position="402"/>
    </location>
</feature>
<feature type="transmembrane region" description="Helical" evidence="7">
    <location>
        <begin position="170"/>
        <end position="188"/>
    </location>
</feature>
<feature type="transmembrane region" description="Helical" evidence="7">
    <location>
        <begin position="322"/>
        <end position="345"/>
    </location>
</feature>
<protein>
    <recommendedName>
        <fullName evidence="10">Major facilitator superfamily (MFS) profile domain-containing protein</fullName>
    </recommendedName>
</protein>
<comment type="caution">
    <text evidence="8">The sequence shown here is derived from an EMBL/GenBank/DDBJ whole genome shotgun (WGS) entry which is preliminary data.</text>
</comment>
<gene>
    <name evidence="8" type="ORF">A2803_00015</name>
</gene>
<dbReference type="PANTHER" id="PTHR43266">
    <property type="entry name" value="MACROLIDE-EFFLUX PROTEIN"/>
    <property type="match status" value="1"/>
</dbReference>
<feature type="transmembrane region" description="Helical" evidence="7">
    <location>
        <begin position="45"/>
        <end position="66"/>
    </location>
</feature>
<feature type="transmembrane region" description="Helical" evidence="7">
    <location>
        <begin position="102"/>
        <end position="121"/>
    </location>
</feature>
<dbReference type="SUPFAM" id="SSF103473">
    <property type="entry name" value="MFS general substrate transporter"/>
    <property type="match status" value="1"/>
</dbReference>
<feature type="transmembrane region" description="Helical" evidence="7">
    <location>
        <begin position="78"/>
        <end position="96"/>
    </location>
</feature>
<name>A0A1F7Z383_9BACT</name>
<dbReference type="Pfam" id="PF07690">
    <property type="entry name" value="MFS_1"/>
    <property type="match status" value="1"/>
</dbReference>
<keyword evidence="3" id="KW-1003">Cell membrane</keyword>